<organism evidence="6 7">
    <name type="scientific">Tetrapyrgos nigripes</name>
    <dbReference type="NCBI Taxonomy" id="182062"/>
    <lineage>
        <taxon>Eukaryota</taxon>
        <taxon>Fungi</taxon>
        <taxon>Dikarya</taxon>
        <taxon>Basidiomycota</taxon>
        <taxon>Agaricomycotina</taxon>
        <taxon>Agaricomycetes</taxon>
        <taxon>Agaricomycetidae</taxon>
        <taxon>Agaricales</taxon>
        <taxon>Marasmiineae</taxon>
        <taxon>Marasmiaceae</taxon>
        <taxon>Tetrapyrgos</taxon>
    </lineage>
</organism>
<name>A0A8H5FRX8_9AGAR</name>
<evidence type="ECO:0000259" key="5">
    <source>
        <dbReference type="PROSITE" id="PS50089"/>
    </source>
</evidence>
<dbReference type="EMBL" id="JAACJM010000098">
    <property type="protein sequence ID" value="KAF5346916.1"/>
    <property type="molecule type" value="Genomic_DNA"/>
</dbReference>
<comment type="caution">
    <text evidence="6">The sequence shown here is derived from an EMBL/GenBank/DDBJ whole genome shotgun (WGS) entry which is preliminary data.</text>
</comment>
<accession>A0A8H5FRX8</accession>
<dbReference type="AlphaFoldDB" id="A0A8H5FRX8"/>
<dbReference type="InterPro" id="IPR001841">
    <property type="entry name" value="Znf_RING"/>
</dbReference>
<evidence type="ECO:0000256" key="2">
    <source>
        <dbReference type="ARBA" id="ARBA00022771"/>
    </source>
</evidence>
<protein>
    <recommendedName>
        <fullName evidence="5">RING-type domain-containing protein</fullName>
    </recommendedName>
</protein>
<evidence type="ECO:0000313" key="6">
    <source>
        <dbReference type="EMBL" id="KAF5346916.1"/>
    </source>
</evidence>
<keyword evidence="1" id="KW-0479">Metal-binding</keyword>
<dbReference type="SMART" id="SM00184">
    <property type="entry name" value="RING"/>
    <property type="match status" value="1"/>
</dbReference>
<dbReference type="InterPro" id="IPR013083">
    <property type="entry name" value="Znf_RING/FYVE/PHD"/>
</dbReference>
<dbReference type="Proteomes" id="UP000559256">
    <property type="component" value="Unassembled WGS sequence"/>
</dbReference>
<gene>
    <name evidence="6" type="ORF">D9758_010094</name>
</gene>
<proteinExistence type="predicted"/>
<sequence length="580" mass="66069">MHTTRLPSFINDLAKLRHCCSLLEPLVSVFDTPIHDMDQNASTIAELRAEQVDQVSDNLSRLSYRRLASLDASADIDSSSSSPLPHQLQWAVESVKELFNKLEPQQLVVVLPRIRKLMDLGRANQTNVLGLGLREFDEFGQLLSRLVTAKERRSKIPLVRYLPWISDLAPSEFNGPTSPEWLAMFVHSDVPSVCIEDHNACCNICLEDFEEPPLALEPQVDSGEDVDLMAEDDGIQASPKPLRQLKCGHILHEECLPMFQSHDYNSTFECPACRTKVWTPLKADPEQFSFLSPKIPRDAASNNVSSDQLQIYDNYWNSLPPWQKMHEELFNWATQLHISKLDEALNSTICGHPVNKYALAIWAHQMYKRYLYSRMTDSPEGLVDCLPIDSMDAWTIHDLVSKGKHGDASRELRMFWDNWGLQDAPRLLMVLSEHVHSNKSHWVVHRFSLPDGALTTYHFYTELYACPDCRPASWWPTIRLAWPDAAICPNPGMPTLIHVCQPTELGVDDSVAAIGIQDNILMGLPVEHSVDLECLRDLIGTEVKSLHERYNSWASYLSIFFGDLHGRYERIESYRLDLKT</sequence>
<evidence type="ECO:0000256" key="1">
    <source>
        <dbReference type="ARBA" id="ARBA00022723"/>
    </source>
</evidence>
<feature type="domain" description="RING-type" evidence="5">
    <location>
        <begin position="202"/>
        <end position="274"/>
    </location>
</feature>
<keyword evidence="2 4" id="KW-0863">Zinc-finger</keyword>
<dbReference type="Pfam" id="PF13445">
    <property type="entry name" value="zf-RING_UBOX"/>
    <property type="match status" value="1"/>
</dbReference>
<keyword evidence="7" id="KW-1185">Reference proteome</keyword>
<dbReference type="GO" id="GO:0008270">
    <property type="term" value="F:zinc ion binding"/>
    <property type="evidence" value="ECO:0007669"/>
    <property type="project" value="UniProtKB-KW"/>
</dbReference>
<dbReference type="PROSITE" id="PS50089">
    <property type="entry name" value="ZF_RING_2"/>
    <property type="match status" value="1"/>
</dbReference>
<evidence type="ECO:0000313" key="7">
    <source>
        <dbReference type="Proteomes" id="UP000559256"/>
    </source>
</evidence>
<dbReference type="Gene3D" id="3.30.40.10">
    <property type="entry name" value="Zinc/RING finger domain, C3HC4 (zinc finger)"/>
    <property type="match status" value="1"/>
</dbReference>
<dbReference type="SUPFAM" id="SSF57850">
    <property type="entry name" value="RING/U-box"/>
    <property type="match status" value="1"/>
</dbReference>
<evidence type="ECO:0000256" key="3">
    <source>
        <dbReference type="ARBA" id="ARBA00022833"/>
    </source>
</evidence>
<dbReference type="OrthoDB" id="2562444at2759"/>
<dbReference type="InterPro" id="IPR027370">
    <property type="entry name" value="Znf-RING_euk"/>
</dbReference>
<reference evidence="6 7" key="1">
    <citation type="journal article" date="2020" name="ISME J.">
        <title>Uncovering the hidden diversity of litter-decomposition mechanisms in mushroom-forming fungi.</title>
        <authorList>
            <person name="Floudas D."/>
            <person name="Bentzer J."/>
            <person name="Ahren D."/>
            <person name="Johansson T."/>
            <person name="Persson P."/>
            <person name="Tunlid A."/>
        </authorList>
    </citation>
    <scope>NUCLEOTIDE SEQUENCE [LARGE SCALE GENOMIC DNA]</scope>
    <source>
        <strain evidence="6 7">CBS 291.85</strain>
    </source>
</reference>
<keyword evidence="3" id="KW-0862">Zinc</keyword>
<evidence type="ECO:0000256" key="4">
    <source>
        <dbReference type="PROSITE-ProRule" id="PRU00175"/>
    </source>
</evidence>